<evidence type="ECO:0000313" key="3">
    <source>
        <dbReference type="Proteomes" id="UP000007599"/>
    </source>
</evidence>
<evidence type="ECO:0000256" key="1">
    <source>
        <dbReference type="SAM" id="SignalP"/>
    </source>
</evidence>
<dbReference type="Pfam" id="PF13585">
    <property type="entry name" value="CHU_C"/>
    <property type="match status" value="1"/>
</dbReference>
<dbReference type="OrthoDB" id="9765926at2"/>
<dbReference type="eggNOG" id="COG3291">
    <property type="taxonomic scope" value="Bacteria"/>
</dbReference>
<organism evidence="2 3">
    <name type="scientific">Flavobacterium indicum (strain DSM 17447 / CIP 109464 / GPTSA100-9)</name>
    <dbReference type="NCBI Taxonomy" id="1094466"/>
    <lineage>
        <taxon>Bacteria</taxon>
        <taxon>Pseudomonadati</taxon>
        <taxon>Bacteroidota</taxon>
        <taxon>Flavobacteriia</taxon>
        <taxon>Flavobacteriales</taxon>
        <taxon>Flavobacteriaceae</taxon>
        <taxon>Flavobacterium</taxon>
    </lineage>
</organism>
<dbReference type="RefSeq" id="WP_014389723.1">
    <property type="nucleotide sequence ID" value="NC_017025.1"/>
</dbReference>
<name>H8XS22_FLAIG</name>
<dbReference type="STRING" id="1094466.KQS_13545"/>
<dbReference type="KEGG" id="fin:KQS_13545"/>
<dbReference type="InterPro" id="IPR026341">
    <property type="entry name" value="T9SS_type_B"/>
</dbReference>
<dbReference type="PATRIC" id="fig|1094466.5.peg.2654"/>
<dbReference type="Proteomes" id="UP000007599">
    <property type="component" value="Chromosome I"/>
</dbReference>
<protein>
    <recommendedName>
        <fullName evidence="4">T9SS type B sorting domain-containing protein</fullName>
    </recommendedName>
</protein>
<proteinExistence type="predicted"/>
<feature type="signal peptide" evidence="1">
    <location>
        <begin position="1"/>
        <end position="17"/>
    </location>
</feature>
<evidence type="ECO:0000313" key="2">
    <source>
        <dbReference type="EMBL" id="CCG54606.1"/>
    </source>
</evidence>
<dbReference type="EMBL" id="HE774682">
    <property type="protein sequence ID" value="CCG54606.1"/>
    <property type="molecule type" value="Genomic_DNA"/>
</dbReference>
<reference evidence="3" key="2">
    <citation type="submission" date="2012-03" db="EMBL/GenBank/DDBJ databases">
        <title>Complete genome sequence of Flavobacterium indicum GPTSA100-9T, isolated from warm spring water.</title>
        <authorList>
            <person name="Barbier P."/>
            <person name="Houel A."/>
            <person name="Loux V."/>
            <person name="Poulain J."/>
            <person name="Bernardet J.-F."/>
            <person name="Touchon M."/>
            <person name="Duchaud E."/>
        </authorList>
    </citation>
    <scope>NUCLEOTIDE SEQUENCE [LARGE SCALE GENOMIC DNA]</scope>
    <source>
        <strain evidence="3">DSM 17447 / CIP 109464 / GPTSA100-9</strain>
    </source>
</reference>
<gene>
    <name evidence="2" type="ordered locus">KQS_13545</name>
</gene>
<dbReference type="NCBIfam" id="TIGR04131">
    <property type="entry name" value="Bac_Flav_CTERM"/>
    <property type="match status" value="1"/>
</dbReference>
<sequence length="1411" mass="151953">MRLLLFLSTLFFLPAYSQTITVDNTTNSPAQLVNLLLGNSCVEVSNISISSPQSVAYFNRNGSTFPINEGIVIRNGAVINTQGLYSNTNLSTQINTNGDPYLQTLSNASGQTAPITDVAFLEFDFIPLSSNFSFDFLFASNEYGQYQCGFSDVFAFVLTNLSTGTTTNLAVIPGTSTPVTVKDIRNSAYNGSCQSANPGFFGVYNVNNPATSTLNMRGHTIVMNASSVVVPNTPYKIRLVIGDYNDSGYDSAVFLAAGSFTTNLDLGPDQNICLGDEAVLNTNLDNTYTYTWYQNSTVLPGETNPTYTVTAPGTYTVEAVKGSCFITDTVEFTNLNVTNPINLQTCNTGAASYIFDLTTNNETQLGIDTAIYNVFYYLSAADASANNPIASPANFSTVSGQTIYVKLFNTLTGNFCDAVYTFDLIINNAVTATQPANVSLCESSGGSGTNYGLGVLDTQVLNGQSPLNYTITYYATAADAASGNNPITVVNIPNGTTTITVYIRIQDNANPACFDTTTVTITVNPLPTVDVLPNQTECTDFVVPVLTNGTVYSGPNGTGTQYNAGDIITDDGTYYIFIGPDANGCTNESQFNVTMIDEYVPSLDNCGQFTVPTPPENIGAFFTAPGGPSGTGTLIPTGTVYSNTGASTITQDIYYYAEVNGVFCRDQLFTIYIHPQPLIDLVDDVTTCDSYVLQPLTNGTYNTASDGSGTTLNAGDVISVNGPNFPGIYYVVNAASHTTSQGTPGACLLNDPFVVNLVDTSQFTAINQCGGYVLPSIAFGGYFTAPFGGGTPVDPTIPITTSQIVYYYANTTTLPNCTNNLNYNITIYPLPTMDPNPSGVYCGQYVLPALTNGGKYYTLSGGPGVPGQVQLFPGQIIDLTTLNLSPGTYYMYYGPDGNNCTQEQAFTINLNPYPPADGVIDRFECNPYSIATPVNGTIYTAPGGPSGGGSIVNASQTFSSTQTFYLYNIDTTTGCFIDKPFTVTYSGINLPNYQNESHCEYENFQLPALTHVAPTPENYTIGYFYDQAGTMPVPNGTIFNTPNTTTTIWVVAQNGDRITCNASDSFDVIISETPNLATLGLVFDNEECGSYVLPTLPTVPYTIGYFSQPNGVGPITNLTIANTTGSPETYTYYVYATATNNANCNDEQAFTFTVYPLLNFPINDGFICVDPTTNQVLQSYTISTGLNPAIYTVNWYLNGTLMGTGPNYTATQAGTYDVEFIKLIPDSGPNCNYSNTTFTVTQSGPAIATYEVSNAFDLSTFITVNITGGFGQYSYQLEYPDGNFGAVQTSNQFTNLESGIYFVHIYDSLAGCSPSLVGPIHIINYPNYFTPNGDGVNDRWNIWDFSHQEDALISIFDRYGKFIKQISPAGEGWDGNYNGKELPSTDYWFTIEYTTPKNEKAIFKSHFSLKR</sequence>
<keyword evidence="3" id="KW-1185">Reference proteome</keyword>
<dbReference type="HOGENOM" id="CLU_001022_1_0_10"/>
<dbReference type="NCBIfam" id="NF038133">
    <property type="entry name" value="choice_anch_L"/>
    <property type="match status" value="1"/>
</dbReference>
<reference evidence="2 3" key="1">
    <citation type="journal article" date="2012" name="J. Bacteriol.">
        <title>Complete Genome Sequence of Flavobacterium indicum GPSTA100-9T, Isolated from Warm Spring Water.</title>
        <authorList>
            <person name="Barbier P."/>
            <person name="Houel A."/>
            <person name="Loux V."/>
            <person name="Poulain J."/>
            <person name="Bernardet J.F."/>
            <person name="Touchon M."/>
            <person name="Duchaud E."/>
        </authorList>
    </citation>
    <scope>NUCLEOTIDE SEQUENCE [LARGE SCALE GENOMIC DNA]</scope>
    <source>
        <strain evidence="3">DSM 17447 / CIP 109464 / GPTSA100-9</strain>
    </source>
</reference>
<dbReference type="eggNOG" id="COG2911">
    <property type="taxonomic scope" value="Bacteria"/>
</dbReference>
<keyword evidence="1" id="KW-0732">Signal</keyword>
<feature type="chain" id="PRO_5003616826" description="T9SS type B sorting domain-containing protein" evidence="1">
    <location>
        <begin position="18"/>
        <end position="1411"/>
    </location>
</feature>
<evidence type="ECO:0008006" key="4">
    <source>
        <dbReference type="Google" id="ProtNLM"/>
    </source>
</evidence>
<dbReference type="InterPro" id="IPR049804">
    <property type="entry name" value="Choice_anch_L"/>
</dbReference>
<accession>H8XS22</accession>